<dbReference type="Gene3D" id="3.40.1000.70">
    <property type="entry name" value="PknH-like extracellular domain"/>
    <property type="match status" value="1"/>
</dbReference>
<proteinExistence type="predicted"/>
<feature type="domain" description="PknH-like extracellular" evidence="1">
    <location>
        <begin position="41"/>
        <end position="230"/>
    </location>
</feature>
<reference evidence="2 3" key="1">
    <citation type="submission" date="2016-01" db="EMBL/GenBank/DDBJ databases">
        <title>The new phylogeny of the genus Mycobacterium.</title>
        <authorList>
            <person name="Tarcisio F."/>
            <person name="Conor M."/>
            <person name="Antonella G."/>
            <person name="Elisabetta G."/>
            <person name="Giulia F.S."/>
            <person name="Sara T."/>
            <person name="Anna F."/>
            <person name="Clotilde B."/>
            <person name="Roberto B."/>
            <person name="Veronica D.S."/>
            <person name="Fabio R."/>
            <person name="Monica P."/>
            <person name="Olivier J."/>
            <person name="Enrico T."/>
            <person name="Nicola S."/>
        </authorList>
    </citation>
    <scope>NUCLEOTIDE SEQUENCE [LARGE SCALE GENOMIC DNA]</scope>
    <source>
        <strain evidence="2 3">DSM 45731</strain>
    </source>
</reference>
<dbReference type="InterPro" id="IPR026954">
    <property type="entry name" value="PknH-like_Extracell"/>
</dbReference>
<name>A0A1X1US17_9MYCO</name>
<sequence>MRRLGLMAIAVLAVAGCVGCTSTVPGTAVARDIPRASAPAPARGLRGLLLSLDEMKQVLKFSGLASQQAWSQPDPRGTFRPDRCVGAVFSGMAGSYDGSGYRDFYEVRQQDASVGGWSHWVDQGIAAFDNSVAAKGFVAKQVSQWRRCAGRQFSYAFPYPDEWRDPYVIGNTLDSGCVTMISNVVPHDERYTDIRVLAAKSNLVVDLQFTGFDLTDEPMTATSRILDRIASGGRDCAFWG</sequence>
<gene>
    <name evidence="2" type="ORF">AWC06_15960</name>
</gene>
<comment type="caution">
    <text evidence="2">The sequence shown here is derived from an EMBL/GenBank/DDBJ whole genome shotgun (WGS) entry which is preliminary data.</text>
</comment>
<dbReference type="PROSITE" id="PS51257">
    <property type="entry name" value="PROKAR_LIPOPROTEIN"/>
    <property type="match status" value="1"/>
</dbReference>
<evidence type="ECO:0000313" key="3">
    <source>
        <dbReference type="Proteomes" id="UP000194000"/>
    </source>
</evidence>
<dbReference type="AlphaFoldDB" id="A0A1X1US17"/>
<protein>
    <recommendedName>
        <fullName evidence="1">PknH-like extracellular domain-containing protein</fullName>
    </recommendedName>
</protein>
<dbReference type="Pfam" id="PF14032">
    <property type="entry name" value="PknH_C"/>
    <property type="match status" value="1"/>
</dbReference>
<dbReference type="InterPro" id="IPR038232">
    <property type="entry name" value="PknH-like_Extracell_sf"/>
</dbReference>
<organism evidence="2 3">
    <name type="scientific">Mycobacterium fragae</name>
    <dbReference type="NCBI Taxonomy" id="1260918"/>
    <lineage>
        <taxon>Bacteria</taxon>
        <taxon>Bacillati</taxon>
        <taxon>Actinomycetota</taxon>
        <taxon>Actinomycetes</taxon>
        <taxon>Mycobacteriales</taxon>
        <taxon>Mycobacteriaceae</taxon>
        <taxon>Mycobacterium</taxon>
    </lineage>
</organism>
<evidence type="ECO:0000313" key="2">
    <source>
        <dbReference type="EMBL" id="ORV59623.1"/>
    </source>
</evidence>
<dbReference type="EMBL" id="LQOW01000024">
    <property type="protein sequence ID" value="ORV59623.1"/>
    <property type="molecule type" value="Genomic_DNA"/>
</dbReference>
<evidence type="ECO:0000259" key="1">
    <source>
        <dbReference type="Pfam" id="PF14032"/>
    </source>
</evidence>
<dbReference type="RefSeq" id="WP_169715339.1">
    <property type="nucleotide sequence ID" value="NZ_JACKVI010000014.1"/>
</dbReference>
<accession>A0A1X1US17</accession>
<dbReference type="STRING" id="1260918.AWC06_15960"/>
<dbReference type="Proteomes" id="UP000194000">
    <property type="component" value="Unassembled WGS sequence"/>
</dbReference>
<keyword evidence="3" id="KW-1185">Reference proteome</keyword>